<dbReference type="RefSeq" id="WP_093311505.1">
    <property type="nucleotide sequence ID" value="NZ_FNYH01000012.1"/>
</dbReference>
<dbReference type="GO" id="GO:0005886">
    <property type="term" value="C:plasma membrane"/>
    <property type="evidence" value="ECO:0007669"/>
    <property type="project" value="UniProtKB-SubCell"/>
</dbReference>
<dbReference type="CDD" id="cd12913">
    <property type="entry name" value="PDC1_MCP_like"/>
    <property type="match status" value="1"/>
</dbReference>
<sequence length="621" mass="69231">MILNFRNKLLIAIVGLIALSCLLLAVVSVKGLTQETENSLQHQIQVTLTEATQIISTWTQDKYRVLNAAKDQLTQDVSALPTQLTLAKNAGGFDLFYLGTQTGKMLQSYPPVQLKPDYDPRKRPWYQQAQAQQKPIVTAPYPRASTGEAVVTFAVPMQTVDRQQGVLAADITLTEIIESLLQLDSRWQSELWLTDAQGKLIAHPDKSLINRDYTSLITKTSQDHKSQQVHYQGASWFLTQQKIKHLDWQLILLVNKQEATQAVYSLKTQLVLLCSLIVLGAIAATFLVANYFSRPLVEITQALHTLAEGNVNQYIQLNTKDEFGKIAQAFNYLVKKLDNTLGHTHQLTAQLLADIERNAQHSQNTQELIEHQKNELVQLNDALAQMTEATANIATNAETTLEVSKRSVCAGQEGVGLVHQSRKALDQLIYDVKHSAQHLSNLEKSVVEIRGILASISEISEQTNLLALNAAIEAARAGEAGRGFAVVADEVRSLSQKTQNATQEIHNLIQILEKVTQQTLLTMRQSEQKADASREQSEAVHQQLIHIDQENSGVRDLAHQTSVAVAQQRSMSKEMMYHAESVRGASEILMQSSTEHHQETLQLKLEIDALQKHLHQAFKLS</sequence>
<dbReference type="Gene3D" id="1.10.287.950">
    <property type="entry name" value="Methyl-accepting chemotaxis protein"/>
    <property type="match status" value="1"/>
</dbReference>
<gene>
    <name evidence="14" type="ORF">SAMN05421831_11219</name>
</gene>
<keyword evidence="15" id="KW-1185">Reference proteome</keyword>
<dbReference type="Pfam" id="PF00672">
    <property type="entry name" value="HAMP"/>
    <property type="match status" value="1"/>
</dbReference>
<accession>A0A1H6U1Q4</accession>
<dbReference type="InterPro" id="IPR029151">
    <property type="entry name" value="Sensor-like_sf"/>
</dbReference>
<reference evidence="15" key="1">
    <citation type="submission" date="2016-10" db="EMBL/GenBank/DDBJ databases">
        <authorList>
            <person name="Varghese N."/>
            <person name="Submissions S."/>
        </authorList>
    </citation>
    <scope>NUCLEOTIDE SEQUENCE [LARGE SCALE GENOMIC DNA]</scope>
    <source>
        <strain evidence="15">DSM 7165</strain>
    </source>
</reference>
<dbReference type="PROSITE" id="PS51257">
    <property type="entry name" value="PROKAR_LIPOPROTEIN"/>
    <property type="match status" value="1"/>
</dbReference>
<dbReference type="InterPro" id="IPR003660">
    <property type="entry name" value="HAMP_dom"/>
</dbReference>
<evidence type="ECO:0000313" key="14">
    <source>
        <dbReference type="EMBL" id="SEI83487.1"/>
    </source>
</evidence>
<keyword evidence="5 11" id="KW-1133">Transmembrane helix</keyword>
<dbReference type="SMART" id="SM00304">
    <property type="entry name" value="HAMP"/>
    <property type="match status" value="1"/>
</dbReference>
<evidence type="ECO:0000256" key="3">
    <source>
        <dbReference type="ARBA" id="ARBA00022500"/>
    </source>
</evidence>
<dbReference type="PROSITE" id="PS50111">
    <property type="entry name" value="CHEMOTAXIS_TRANSDUC_2"/>
    <property type="match status" value="1"/>
</dbReference>
<dbReference type="AlphaFoldDB" id="A0A1H6U1Q4"/>
<evidence type="ECO:0000259" key="12">
    <source>
        <dbReference type="PROSITE" id="PS50111"/>
    </source>
</evidence>
<dbReference type="Gene3D" id="3.30.450.20">
    <property type="entry name" value="PAS domain"/>
    <property type="match status" value="2"/>
</dbReference>
<evidence type="ECO:0000256" key="6">
    <source>
        <dbReference type="ARBA" id="ARBA00023136"/>
    </source>
</evidence>
<evidence type="ECO:0000256" key="9">
    <source>
        <dbReference type="PROSITE-ProRule" id="PRU00284"/>
    </source>
</evidence>
<dbReference type="Proteomes" id="UP000242999">
    <property type="component" value="Unassembled WGS sequence"/>
</dbReference>
<keyword evidence="6 11" id="KW-0472">Membrane</keyword>
<evidence type="ECO:0000256" key="5">
    <source>
        <dbReference type="ARBA" id="ARBA00022989"/>
    </source>
</evidence>
<dbReference type="Pfam" id="PF00015">
    <property type="entry name" value="MCPsignal"/>
    <property type="match status" value="1"/>
</dbReference>
<keyword evidence="4 11" id="KW-0812">Transmembrane</keyword>
<keyword evidence="10" id="KW-0175">Coiled coil</keyword>
<dbReference type="GO" id="GO:0006935">
    <property type="term" value="P:chemotaxis"/>
    <property type="evidence" value="ECO:0007669"/>
    <property type="project" value="UniProtKB-KW"/>
</dbReference>
<dbReference type="GO" id="GO:0007165">
    <property type="term" value="P:signal transduction"/>
    <property type="evidence" value="ECO:0007669"/>
    <property type="project" value="UniProtKB-KW"/>
</dbReference>
<keyword evidence="7 9" id="KW-0807">Transducer</keyword>
<organism evidence="14 15">
    <name type="scientific">Allopseudospirillum japonicum</name>
    <dbReference type="NCBI Taxonomy" id="64971"/>
    <lineage>
        <taxon>Bacteria</taxon>
        <taxon>Pseudomonadati</taxon>
        <taxon>Pseudomonadota</taxon>
        <taxon>Gammaproteobacteria</taxon>
        <taxon>Oceanospirillales</taxon>
        <taxon>Oceanospirillaceae</taxon>
        <taxon>Allopseudospirillum</taxon>
    </lineage>
</organism>
<dbReference type="InterPro" id="IPR004089">
    <property type="entry name" value="MCPsignal_dom"/>
</dbReference>
<evidence type="ECO:0000256" key="10">
    <source>
        <dbReference type="SAM" id="Coils"/>
    </source>
</evidence>
<dbReference type="PANTHER" id="PTHR32089:SF117">
    <property type="entry name" value="METHYL ACCEPTING SENSORY TRANSDUCER WITH CACHE_1 SMALL MOLECULE BINDING DOMAIN"/>
    <property type="match status" value="1"/>
</dbReference>
<feature type="domain" description="Methyl-accepting transducer" evidence="12">
    <location>
        <begin position="347"/>
        <end position="583"/>
    </location>
</feature>
<comment type="similarity">
    <text evidence="8">Belongs to the methyl-accepting chemotaxis (MCP) protein family.</text>
</comment>
<comment type="subcellular location">
    <subcellularLocation>
        <location evidence="1">Cell membrane</location>
        <topology evidence="1">Multi-pass membrane protein</topology>
    </subcellularLocation>
</comment>
<dbReference type="STRING" id="64971.SAMN05421831_11219"/>
<dbReference type="Pfam" id="PF02743">
    <property type="entry name" value="dCache_1"/>
    <property type="match status" value="1"/>
</dbReference>
<evidence type="ECO:0000256" key="1">
    <source>
        <dbReference type="ARBA" id="ARBA00004651"/>
    </source>
</evidence>
<protein>
    <submittedName>
        <fullName evidence="14">Methyl-accepting chemotaxis protein</fullName>
    </submittedName>
</protein>
<dbReference type="SMART" id="SM00283">
    <property type="entry name" value="MA"/>
    <property type="match status" value="1"/>
</dbReference>
<dbReference type="PANTHER" id="PTHR32089">
    <property type="entry name" value="METHYL-ACCEPTING CHEMOTAXIS PROTEIN MCPB"/>
    <property type="match status" value="1"/>
</dbReference>
<dbReference type="OrthoDB" id="2489132at2"/>
<evidence type="ECO:0000256" key="2">
    <source>
        <dbReference type="ARBA" id="ARBA00022475"/>
    </source>
</evidence>
<dbReference type="FunFam" id="1.10.287.950:FF:000001">
    <property type="entry name" value="Methyl-accepting chemotaxis sensory transducer"/>
    <property type="match status" value="1"/>
</dbReference>
<feature type="domain" description="HAMP" evidence="13">
    <location>
        <begin position="290"/>
        <end position="342"/>
    </location>
</feature>
<dbReference type="SUPFAM" id="SSF58104">
    <property type="entry name" value="Methyl-accepting chemotaxis protein (MCP) signaling domain"/>
    <property type="match status" value="1"/>
</dbReference>
<keyword evidence="3" id="KW-0145">Chemotaxis</keyword>
<evidence type="ECO:0000256" key="8">
    <source>
        <dbReference type="ARBA" id="ARBA00029447"/>
    </source>
</evidence>
<proteinExistence type="inferred from homology"/>
<evidence type="ECO:0000259" key="13">
    <source>
        <dbReference type="PROSITE" id="PS50885"/>
    </source>
</evidence>
<evidence type="ECO:0000256" key="7">
    <source>
        <dbReference type="ARBA" id="ARBA00023224"/>
    </source>
</evidence>
<dbReference type="InterPro" id="IPR033479">
    <property type="entry name" value="dCache_1"/>
</dbReference>
<dbReference type="CDD" id="cd06225">
    <property type="entry name" value="HAMP"/>
    <property type="match status" value="1"/>
</dbReference>
<evidence type="ECO:0000256" key="4">
    <source>
        <dbReference type="ARBA" id="ARBA00022692"/>
    </source>
</evidence>
<keyword evidence="2" id="KW-1003">Cell membrane</keyword>
<dbReference type="SUPFAM" id="SSF103190">
    <property type="entry name" value="Sensory domain-like"/>
    <property type="match status" value="1"/>
</dbReference>
<feature type="coiled-coil region" evidence="10">
    <location>
        <begin position="362"/>
        <end position="389"/>
    </location>
</feature>
<evidence type="ECO:0000256" key="11">
    <source>
        <dbReference type="SAM" id="Phobius"/>
    </source>
</evidence>
<name>A0A1H6U1Q4_9GAMM</name>
<dbReference type="PROSITE" id="PS50885">
    <property type="entry name" value="HAMP"/>
    <property type="match status" value="1"/>
</dbReference>
<feature type="transmembrane region" description="Helical" evidence="11">
    <location>
        <begin position="270"/>
        <end position="292"/>
    </location>
</feature>
<dbReference type="EMBL" id="FNYH01000012">
    <property type="protein sequence ID" value="SEI83487.1"/>
    <property type="molecule type" value="Genomic_DNA"/>
</dbReference>
<evidence type="ECO:0000313" key="15">
    <source>
        <dbReference type="Proteomes" id="UP000242999"/>
    </source>
</evidence>